<feature type="compositionally biased region" description="Basic and acidic residues" evidence="1">
    <location>
        <begin position="16"/>
        <end position="32"/>
    </location>
</feature>
<evidence type="ECO:0000313" key="3">
    <source>
        <dbReference type="Proteomes" id="UP000182306"/>
    </source>
</evidence>
<dbReference type="NCBIfam" id="TIGR04517">
    <property type="entry name" value="rSAM_PoyD"/>
    <property type="match status" value="1"/>
</dbReference>
<keyword evidence="3" id="KW-1185">Reference proteome</keyword>
<geneLocation type="plasmid" evidence="2 3">
    <name>B</name>
</geneLocation>
<evidence type="ECO:0008006" key="4">
    <source>
        <dbReference type="Google" id="ProtNLM"/>
    </source>
</evidence>
<evidence type="ECO:0000313" key="2">
    <source>
        <dbReference type="EMBL" id="APG93632.1"/>
    </source>
</evidence>
<keyword evidence="2" id="KW-0614">Plasmid</keyword>
<dbReference type="KEGG" id="same:SAMCFNEI73_pB0436"/>
<proteinExistence type="predicted"/>
<protein>
    <recommendedName>
        <fullName evidence="4">Radical SAM family RiPP maturation amino acid epimerase</fullName>
    </recommendedName>
</protein>
<organism evidence="2 3">
    <name type="scientific">Sinorhizobium americanum</name>
    <dbReference type="NCBI Taxonomy" id="194963"/>
    <lineage>
        <taxon>Bacteria</taxon>
        <taxon>Pseudomonadati</taxon>
        <taxon>Pseudomonadota</taxon>
        <taxon>Alphaproteobacteria</taxon>
        <taxon>Hyphomicrobiales</taxon>
        <taxon>Rhizobiaceae</taxon>
        <taxon>Sinorhizobium/Ensifer group</taxon>
        <taxon>Sinorhizobium</taxon>
    </lineage>
</organism>
<feature type="region of interest" description="Disordered" evidence="1">
    <location>
        <begin position="1"/>
        <end position="32"/>
    </location>
</feature>
<dbReference type="EMBL" id="CP013109">
    <property type="protein sequence ID" value="APG93632.1"/>
    <property type="molecule type" value="Genomic_DNA"/>
</dbReference>
<sequence length="507" mass="57459">MSSSLQRMASGADLCPRGEHCRPNVDRRTPEQRRTLSHVKRFMERLSGDVKFRRALSENVDAPGAVTERYGIEVDPMQMLPLWRSDHLNYRFKPESAPWPLAMMWDDHIRDMLRHRDRLRVEGDMSKINPRFHAWRERQMRRCNDELGGSAPSITHPIIAFELSEGCTVGCWFCGLSADRFKGYYDYSEEHAELWRGVVGVASDMFGSAARTGFCYWATDPMDNPHYDQFLYDYYQITGALPQTSTAAPLKDEALTRRVLGLFDRYGTTTNRFSVLSTAHLNKIHMAFSPEELLGVELILQGKEAPTAKAFTGRARARKQKLRVANECDAIALPEGYHTTIACVSGFLVNMPQGRSQLVTPVPGSVRWPLGYRIVDQRFFRTLDEFREGLQSMMDQHMLESPAPGLPIRFRSDLQYRPGNGYFELRSRNMEHRVLDDVAPISVGQLIACGNCTASELVRRVATDGSSILSVADLLEQLYAAGVIEEDLDDRFAWQNGDGMTSRVEGA</sequence>
<evidence type="ECO:0000256" key="1">
    <source>
        <dbReference type="SAM" id="MobiDB-lite"/>
    </source>
</evidence>
<gene>
    <name evidence="2" type="ORF">SAMCFNEI73_pB0436</name>
</gene>
<accession>A0A1L3LU83</accession>
<name>A0A1L3LU83_9HYPH</name>
<reference evidence="2 3" key="1">
    <citation type="submission" date="2015-10" db="EMBL/GenBank/DDBJ databases">
        <title>Genomic differences between typical nodule nitrogen-fixing rhizobial strains and those coming from bean seeds.</title>
        <authorList>
            <person name="Peralta H."/>
            <person name="Aguilar-Vera A."/>
            <person name="Diaz R."/>
            <person name="Mora Y."/>
            <person name="Martinez-Batallar G."/>
            <person name="Salazar E."/>
            <person name="Vargas-Lagunas C."/>
            <person name="Encarnacion S."/>
            <person name="Girard L."/>
            <person name="Mora J."/>
        </authorList>
    </citation>
    <scope>NUCLEOTIDE SEQUENCE [LARGE SCALE GENOMIC DNA]</scope>
    <source>
        <strain evidence="2 3">CFNEI 73</strain>
        <plasmid evidence="2 3">B</plasmid>
    </source>
</reference>
<dbReference type="InterPro" id="IPR030950">
    <property type="entry name" value="rSAM_PoyD"/>
</dbReference>
<dbReference type="Proteomes" id="UP000182306">
    <property type="component" value="Plasmid B"/>
</dbReference>
<dbReference type="AlphaFoldDB" id="A0A1L3LU83"/>